<reference evidence="2 3" key="1">
    <citation type="journal article" date="2015" name="PLoS Pathog.">
        <title>Leptomonas seymouri: Adaptations to the Dixenous Life Cycle Analyzed by Genome Sequencing, Transcriptome Profiling and Co-infection with Leishmania donovani.</title>
        <authorList>
            <person name="Kraeva N."/>
            <person name="Butenko A."/>
            <person name="Hlavacova J."/>
            <person name="Kostygov A."/>
            <person name="Myskova J."/>
            <person name="Grybchuk D."/>
            <person name="Lestinova T."/>
            <person name="Votypka J."/>
            <person name="Volf P."/>
            <person name="Opperdoes F."/>
            <person name="Flegontov P."/>
            <person name="Lukes J."/>
            <person name="Yurchenko V."/>
        </authorList>
    </citation>
    <scope>NUCLEOTIDE SEQUENCE [LARGE SCALE GENOMIC DNA]</scope>
    <source>
        <strain evidence="2 3">ATCC 30220</strain>
    </source>
</reference>
<dbReference type="OrthoDB" id="273216at2759"/>
<dbReference type="EMBL" id="LJSK01000242">
    <property type="protein sequence ID" value="KPI84650.1"/>
    <property type="molecule type" value="Genomic_DNA"/>
</dbReference>
<feature type="region of interest" description="Disordered" evidence="1">
    <location>
        <begin position="1909"/>
        <end position="1937"/>
    </location>
</feature>
<dbReference type="Proteomes" id="UP000038009">
    <property type="component" value="Unassembled WGS sequence"/>
</dbReference>
<accession>A0A0N1I107</accession>
<keyword evidence="3" id="KW-1185">Reference proteome</keyword>
<dbReference type="VEuPathDB" id="TriTrypDB:Lsey_0242_0060"/>
<evidence type="ECO:0000313" key="2">
    <source>
        <dbReference type="EMBL" id="KPI84650.1"/>
    </source>
</evidence>
<feature type="compositionally biased region" description="Low complexity" evidence="1">
    <location>
        <begin position="48"/>
        <end position="65"/>
    </location>
</feature>
<feature type="compositionally biased region" description="Basic and acidic residues" evidence="1">
    <location>
        <begin position="1925"/>
        <end position="1937"/>
    </location>
</feature>
<evidence type="ECO:0000313" key="3">
    <source>
        <dbReference type="Proteomes" id="UP000038009"/>
    </source>
</evidence>
<feature type="compositionally biased region" description="Polar residues" evidence="1">
    <location>
        <begin position="35"/>
        <end position="47"/>
    </location>
</feature>
<dbReference type="OMA" id="HYWSCFH"/>
<name>A0A0N1I107_LEPSE</name>
<gene>
    <name evidence="2" type="ORF">ABL78_6291</name>
</gene>
<sequence>MPPQLSFFLRRAAPSCSSSRRRLQRPSLSFAHWPSQRTYAGSTGPTQAASSHADTADSASSAVSSVHHHSDSPSPSPLDIQPSPVEVHQVIARTVQRGRWEHAMRLLLGALHSDCVPLAETYKLVLLAALRGGGWKSSVELTEQIATSPLSTTALYHTAVDLLLSQLGQESHCLSGVLASTVVEEVVPLMLADATRHVAWKPRHRESVLLVLTETNHPQLVTALFHRWSTPSTATATASASQGGIYACSKREAALLLAAFAATGDWRSAEALRARLPEVPGDALVDYVRAFIAALKRSGGTPAAGSEYELVPWEVAMDVSAKHKGVSSLTAAAAQLQHVAHQSTVPSDVSRWWWSAETALQARLTELRRRSLKSADEVEQLLNHCHVSKAGVTELLRAIEDAGVLSTSDDPSPYWMQWLNVVLALIRYCPSALQSSSGRADGLARLLPQPHFQLPSLTFAFASFAQASVGGGNDVFLWQYVAAYMLAETACSPHDGGVTRCLLGFTATLHYLLYAQERAAISDGFSRSAARAVFEVVEHACAGWTRRLQELQSRRHEDEGLDGRPYAIVECKDAIAVHLHTLGAFAHLPTFEKCVGSVLCSASGMKGVVDASILAYIKPLEQLGKPVALCEVMCTALSNVLSPSSRAAYILMLYTCHQLQEETDMAVVRSLLQRVESLLLRCTTCHADALVILCAQLQWCYGGSLESLRALAVPIFIRHRCWHVLARLLERCPLPLSAQEQRAAATCAEEQRREELQQLVSTGDVARAWELWREVHSAEAAALPLPVPIKTALVSLLLLKGRIKDACDVLATVPALGMGVAPPALWPHLGLHVLRHIVLLPELHVATSKLWEVVQVEGREVMKRETTMGLAMFAAMALSCIGREADAFCALRDAEAWVVQYDAKYHHQQQQKQQLFNAPSRDSERVEEKGWWCSSPLALHKTDAQLSEGIPPYVQSAMPPILLSALSRALSAATEPESAEDASTVLRVTRHVYLLTSRTAEAIEAWSAVLPQLYMMASKLAGEKQNPVVAAEDDAASRVLSMARRLVLHAVAHQIAVSPAVLQLAVTAITTKAFSPDSTATLIDGVQRALFALRECGCAGSNNAASTVEVIASQVARSLAAQNSYAKALEWVNEFNLWTATGDACIPKEILWQWIQGGCSAVQRQADRRASLHHECCPDAAVEERAAVNKLPAFLLPLQSLDALIECGAWQEAFSSYLHAILELKTNQLNTTTDFSHISEAALEYAELRDRYLAPHMLNRVMQLLAQNAPWRTCMQAWMLLCAHQPPFSWNVSASEVMPALQQLLAVMPQQGALPHDVGMVLVWITAQFGPPLPVVSPLLRHFSCAIASAPVWTRAEGEVCTEQLKQLQRLFGEQRVREAVQAIAEAESILVPPSLSVQSPSRVQSVVDGAVDAEAWQLPGRPLLSSGEVDALVVLAPLLLLATASQLEVLARRHLNGRFRGFELKALLYSYRDELLQRVSAAKESESDDALVQYLSKNATLHVYVSQTFAHGASKSDAAAAKWLAEIVFDYLIPLPLAARLWAACRTPAAALAACRWAPLVEEELCEALRRDYNRPPDRLRTAPHLSRQAIAHYWSCFHCVLAPELNFGPLELCCLAAYVPVLIQIRTQHPDLTQQGYKSAMRELAEQVHRAHFSPSRMPAEDTLAYLRRPRPPTAIAGVMTVAYKKLKVLHAQLFTGAGAAAENDVSSALPLHLRRHFAKSAVAVSHPGETPARLQQANLAAAARRLGTLSGHQHSTNSSSIPPSPTQCTPAIPTGQDGQNAAEVSPSTAELLDAAQRCLPSIIILSWVSWVIVACVAPRRPIPPAASLMFVEWVRRAAHRSRSEAHTDVESTSTNAAQLQWRAQAAAGQRELQQRRCRELSSVWQLLTAADAWSLMNVGHQVAAAKMVSPSPAQLKALPTKTRRDGGLRRKRTE</sequence>
<proteinExistence type="predicted"/>
<evidence type="ECO:0000256" key="1">
    <source>
        <dbReference type="SAM" id="MobiDB-lite"/>
    </source>
</evidence>
<comment type="caution">
    <text evidence="2">The sequence shown here is derived from an EMBL/GenBank/DDBJ whole genome shotgun (WGS) entry which is preliminary data.</text>
</comment>
<protein>
    <submittedName>
        <fullName evidence="2">Uncharacterized protein</fullName>
    </submittedName>
</protein>
<organism evidence="2 3">
    <name type="scientific">Leptomonas seymouri</name>
    <dbReference type="NCBI Taxonomy" id="5684"/>
    <lineage>
        <taxon>Eukaryota</taxon>
        <taxon>Discoba</taxon>
        <taxon>Euglenozoa</taxon>
        <taxon>Kinetoplastea</taxon>
        <taxon>Metakinetoplastina</taxon>
        <taxon>Trypanosomatida</taxon>
        <taxon>Trypanosomatidae</taxon>
        <taxon>Leishmaniinae</taxon>
        <taxon>Leptomonas</taxon>
    </lineage>
</organism>
<feature type="region of interest" description="Disordered" evidence="1">
    <location>
        <begin position="34"/>
        <end position="82"/>
    </location>
</feature>